<sequence>MRKFNSAPKIPRWQKFLFGKRVRWAFRPKMGLFVLLISLPVLGFLRWLSSDGDNPTADIGWVLLVSLGFAALAAITDYFKFGTVFRHTLKAIVTPARGPG</sequence>
<proteinExistence type="predicted"/>
<dbReference type="AlphaFoldDB" id="A0A844XS09"/>
<dbReference type="EMBL" id="WTYC01000004">
    <property type="protein sequence ID" value="MXO48376.1"/>
    <property type="molecule type" value="Genomic_DNA"/>
</dbReference>
<organism evidence="2 3">
    <name type="scientific">Qipengyuania vulgaris</name>
    <dbReference type="NCBI Taxonomy" id="291985"/>
    <lineage>
        <taxon>Bacteria</taxon>
        <taxon>Pseudomonadati</taxon>
        <taxon>Pseudomonadota</taxon>
        <taxon>Alphaproteobacteria</taxon>
        <taxon>Sphingomonadales</taxon>
        <taxon>Erythrobacteraceae</taxon>
        <taxon>Qipengyuania</taxon>
    </lineage>
</organism>
<protein>
    <submittedName>
        <fullName evidence="2">Uncharacterized protein</fullName>
    </submittedName>
</protein>
<keyword evidence="1" id="KW-0472">Membrane</keyword>
<keyword evidence="1" id="KW-1133">Transmembrane helix</keyword>
<evidence type="ECO:0000256" key="1">
    <source>
        <dbReference type="SAM" id="Phobius"/>
    </source>
</evidence>
<feature type="transmembrane region" description="Helical" evidence="1">
    <location>
        <begin position="59"/>
        <end position="79"/>
    </location>
</feature>
<keyword evidence="3" id="KW-1185">Reference proteome</keyword>
<reference evidence="2 3" key="1">
    <citation type="submission" date="2019-12" db="EMBL/GenBank/DDBJ databases">
        <title>Genomic-based taxomic classification of the family Erythrobacteraceae.</title>
        <authorList>
            <person name="Xu L."/>
        </authorList>
    </citation>
    <scope>NUCLEOTIDE SEQUENCE [LARGE SCALE GENOMIC DNA]</scope>
    <source>
        <strain evidence="2 3">DSM 17792</strain>
    </source>
</reference>
<name>A0A844XS09_9SPHN</name>
<evidence type="ECO:0000313" key="3">
    <source>
        <dbReference type="Proteomes" id="UP000448199"/>
    </source>
</evidence>
<dbReference type="Proteomes" id="UP000448199">
    <property type="component" value="Unassembled WGS sequence"/>
</dbReference>
<gene>
    <name evidence="2" type="ORF">GRI69_08915</name>
</gene>
<evidence type="ECO:0000313" key="2">
    <source>
        <dbReference type="EMBL" id="MXO48376.1"/>
    </source>
</evidence>
<dbReference type="RefSeq" id="WP_237453026.1">
    <property type="nucleotide sequence ID" value="NZ_WTYC01000004.1"/>
</dbReference>
<keyword evidence="1" id="KW-0812">Transmembrane</keyword>
<accession>A0A844XS09</accession>
<comment type="caution">
    <text evidence="2">The sequence shown here is derived from an EMBL/GenBank/DDBJ whole genome shotgun (WGS) entry which is preliminary data.</text>
</comment>